<sequence length="55" mass="6001">MKKQALPYLFSSGLHRTGQNDPVWGKSEVAYLTPPLPDIAALIGTGFLEERESIG</sequence>
<dbReference type="Proteomes" id="UP000664317">
    <property type="component" value="Unassembled WGS sequence"/>
</dbReference>
<evidence type="ECO:0000313" key="1">
    <source>
        <dbReference type="EMBL" id="MBN7809525.1"/>
    </source>
</evidence>
<keyword evidence="2" id="KW-1185">Reference proteome</keyword>
<organism evidence="1 2">
    <name type="scientific">Algoriphagus oliviformis</name>
    <dbReference type="NCBI Taxonomy" id="2811231"/>
    <lineage>
        <taxon>Bacteria</taxon>
        <taxon>Pseudomonadati</taxon>
        <taxon>Bacteroidota</taxon>
        <taxon>Cytophagia</taxon>
        <taxon>Cytophagales</taxon>
        <taxon>Cyclobacteriaceae</taxon>
        <taxon>Algoriphagus</taxon>
    </lineage>
</organism>
<gene>
    <name evidence="1" type="ORF">J0A68_01070</name>
</gene>
<evidence type="ECO:0000313" key="2">
    <source>
        <dbReference type="Proteomes" id="UP000664317"/>
    </source>
</evidence>
<comment type="caution">
    <text evidence="1">The sequence shown here is derived from an EMBL/GenBank/DDBJ whole genome shotgun (WGS) entry which is preliminary data.</text>
</comment>
<reference evidence="1 2" key="1">
    <citation type="submission" date="2021-03" db="EMBL/GenBank/DDBJ databases">
        <title>novel species isolated from a fishpond in China.</title>
        <authorList>
            <person name="Lu H."/>
            <person name="Cai Z."/>
        </authorList>
    </citation>
    <scope>NUCLEOTIDE SEQUENCE [LARGE SCALE GENOMIC DNA]</scope>
    <source>
        <strain evidence="1 2">H41</strain>
    </source>
</reference>
<name>A0ABS3BXE7_9BACT</name>
<protein>
    <submittedName>
        <fullName evidence="1">Uncharacterized protein</fullName>
    </submittedName>
</protein>
<dbReference type="RefSeq" id="WP_206576328.1">
    <property type="nucleotide sequence ID" value="NZ_JAFKCT010000001.1"/>
</dbReference>
<accession>A0ABS3BXE7</accession>
<dbReference type="EMBL" id="JAFKCT010000001">
    <property type="protein sequence ID" value="MBN7809525.1"/>
    <property type="molecule type" value="Genomic_DNA"/>
</dbReference>
<proteinExistence type="predicted"/>